<sequence>MPAPGPLAFIDYFCQDFTTHQLTEYKEDPMLFCEMLFISQTFGDRHSSSVIDIALR</sequence>
<reference evidence="1 2" key="1">
    <citation type="submission" date="2016-04" db="EMBL/GenBank/DDBJ databases">
        <title>ATOL: Assembling a taxonomically balanced genome-scale reconstruction of the evolutionary history of the Enterobacteriaceae.</title>
        <authorList>
            <person name="Plunkett G.III."/>
            <person name="Neeno-Eckwall E.C."/>
            <person name="Glasner J.D."/>
            <person name="Perna N.T."/>
        </authorList>
    </citation>
    <scope>NUCLEOTIDE SEQUENCE [LARGE SCALE GENOMIC DNA]</scope>
    <source>
        <strain evidence="1 2">ATCC 51602</strain>
    </source>
</reference>
<evidence type="ECO:0000313" key="1">
    <source>
        <dbReference type="EMBL" id="OAT26043.1"/>
    </source>
</evidence>
<organism evidence="1 2">
    <name type="scientific">Buttiauxella ferragutiae ATCC 51602</name>
    <dbReference type="NCBI Taxonomy" id="1354252"/>
    <lineage>
        <taxon>Bacteria</taxon>
        <taxon>Pseudomonadati</taxon>
        <taxon>Pseudomonadota</taxon>
        <taxon>Gammaproteobacteria</taxon>
        <taxon>Enterobacterales</taxon>
        <taxon>Enterobacteriaceae</taxon>
        <taxon>Buttiauxella</taxon>
    </lineage>
</organism>
<evidence type="ECO:0008006" key="3">
    <source>
        <dbReference type="Google" id="ProtNLM"/>
    </source>
</evidence>
<accession>A0ABX2W5Q1</accession>
<gene>
    <name evidence="1" type="ORF">M976_03335</name>
</gene>
<dbReference type="EMBL" id="LXEQ01000048">
    <property type="protein sequence ID" value="OAT26043.1"/>
    <property type="molecule type" value="Genomic_DNA"/>
</dbReference>
<evidence type="ECO:0000313" key="2">
    <source>
        <dbReference type="Proteomes" id="UP000078407"/>
    </source>
</evidence>
<dbReference type="Proteomes" id="UP000078407">
    <property type="component" value="Unassembled WGS sequence"/>
</dbReference>
<protein>
    <recommendedName>
        <fullName evidence="3">Transposase</fullName>
    </recommendedName>
</protein>
<name>A0ABX2W5Q1_9ENTR</name>
<proteinExistence type="predicted"/>
<keyword evidence="2" id="KW-1185">Reference proteome</keyword>
<comment type="caution">
    <text evidence="1">The sequence shown here is derived from an EMBL/GenBank/DDBJ whole genome shotgun (WGS) entry which is preliminary data.</text>
</comment>